<evidence type="ECO:0000256" key="2">
    <source>
        <dbReference type="ARBA" id="ARBA00022617"/>
    </source>
</evidence>
<evidence type="ECO:0000256" key="4">
    <source>
        <dbReference type="ARBA" id="ARBA00023002"/>
    </source>
</evidence>
<keyword evidence="2 7" id="KW-0349">Heme</keyword>
<keyword evidence="9" id="KW-1133">Transmembrane helix</keyword>
<dbReference type="AlphaFoldDB" id="A0A448Z9J9"/>
<feature type="binding site" description="axial binding residue" evidence="7">
    <location>
        <position position="509"/>
    </location>
    <ligand>
        <name>heme</name>
        <dbReference type="ChEBI" id="CHEBI:30413"/>
    </ligand>
    <ligandPart>
        <name>Fe</name>
        <dbReference type="ChEBI" id="CHEBI:18248"/>
    </ligandPart>
</feature>
<evidence type="ECO:0000313" key="10">
    <source>
        <dbReference type="EMBL" id="VEU38684.1"/>
    </source>
</evidence>
<keyword evidence="6 8" id="KW-0503">Monooxygenase</keyword>
<dbReference type="InterPro" id="IPR002401">
    <property type="entry name" value="Cyt_P450_E_grp-I"/>
</dbReference>
<keyword evidence="9" id="KW-0472">Membrane</keyword>
<dbReference type="EMBL" id="CAACVS010000181">
    <property type="protein sequence ID" value="VEU38684.1"/>
    <property type="molecule type" value="Genomic_DNA"/>
</dbReference>
<name>A0A448Z9J9_9STRA</name>
<dbReference type="PANTHER" id="PTHR24291">
    <property type="entry name" value="CYTOCHROME P450 FAMILY 4"/>
    <property type="match status" value="1"/>
</dbReference>
<dbReference type="GO" id="GO:0005506">
    <property type="term" value="F:iron ion binding"/>
    <property type="evidence" value="ECO:0007669"/>
    <property type="project" value="InterPro"/>
</dbReference>
<gene>
    <name evidence="10" type="ORF">PSNMU_V1.4_AUG-EV-PASAV3_0055240</name>
</gene>
<dbReference type="PROSITE" id="PS00086">
    <property type="entry name" value="CYTOCHROME_P450"/>
    <property type="match status" value="1"/>
</dbReference>
<reference evidence="10 11" key="1">
    <citation type="submission" date="2019-01" db="EMBL/GenBank/DDBJ databases">
        <authorList>
            <person name="Ferrante I. M."/>
        </authorList>
    </citation>
    <scope>NUCLEOTIDE SEQUENCE [LARGE SCALE GENOMIC DNA]</scope>
    <source>
        <strain evidence="10 11">B856</strain>
    </source>
</reference>
<evidence type="ECO:0000256" key="9">
    <source>
        <dbReference type="SAM" id="Phobius"/>
    </source>
</evidence>
<dbReference type="InterPro" id="IPR001128">
    <property type="entry name" value="Cyt_P450"/>
</dbReference>
<protein>
    <recommendedName>
        <fullName evidence="12">Cytochrome P450</fullName>
    </recommendedName>
</protein>
<dbReference type="PRINTS" id="PR00463">
    <property type="entry name" value="EP450I"/>
</dbReference>
<proteinExistence type="inferred from homology"/>
<keyword evidence="9" id="KW-0812">Transmembrane</keyword>
<dbReference type="InterPro" id="IPR050196">
    <property type="entry name" value="Cytochrome_P450_Monoox"/>
</dbReference>
<dbReference type="PRINTS" id="PR00385">
    <property type="entry name" value="P450"/>
</dbReference>
<evidence type="ECO:0000256" key="8">
    <source>
        <dbReference type="RuleBase" id="RU000461"/>
    </source>
</evidence>
<evidence type="ECO:0000256" key="3">
    <source>
        <dbReference type="ARBA" id="ARBA00022723"/>
    </source>
</evidence>
<keyword evidence="3 7" id="KW-0479">Metal-binding</keyword>
<evidence type="ECO:0008006" key="12">
    <source>
        <dbReference type="Google" id="ProtNLM"/>
    </source>
</evidence>
<keyword evidence="11" id="KW-1185">Reference proteome</keyword>
<evidence type="ECO:0000256" key="6">
    <source>
        <dbReference type="ARBA" id="ARBA00023033"/>
    </source>
</evidence>
<evidence type="ECO:0000313" key="11">
    <source>
        <dbReference type="Proteomes" id="UP000291116"/>
    </source>
</evidence>
<dbReference type="GO" id="GO:0004497">
    <property type="term" value="F:monooxygenase activity"/>
    <property type="evidence" value="ECO:0007669"/>
    <property type="project" value="UniProtKB-KW"/>
</dbReference>
<dbReference type="GO" id="GO:0016705">
    <property type="term" value="F:oxidoreductase activity, acting on paired donors, with incorporation or reduction of molecular oxygen"/>
    <property type="evidence" value="ECO:0007669"/>
    <property type="project" value="InterPro"/>
</dbReference>
<evidence type="ECO:0000256" key="7">
    <source>
        <dbReference type="PIRSR" id="PIRSR602401-1"/>
    </source>
</evidence>
<keyword evidence="4 8" id="KW-0560">Oxidoreductase</keyword>
<dbReference type="Proteomes" id="UP000291116">
    <property type="component" value="Unassembled WGS sequence"/>
</dbReference>
<dbReference type="Pfam" id="PF00067">
    <property type="entry name" value="p450"/>
    <property type="match status" value="1"/>
</dbReference>
<comment type="cofactor">
    <cofactor evidence="7">
        <name>heme</name>
        <dbReference type="ChEBI" id="CHEBI:30413"/>
    </cofactor>
</comment>
<feature type="transmembrane region" description="Helical" evidence="9">
    <location>
        <begin position="12"/>
        <end position="34"/>
    </location>
</feature>
<comment type="similarity">
    <text evidence="1 8">Belongs to the cytochrome P450 family.</text>
</comment>
<dbReference type="SUPFAM" id="SSF48264">
    <property type="entry name" value="Cytochrome P450"/>
    <property type="match status" value="1"/>
</dbReference>
<evidence type="ECO:0000256" key="1">
    <source>
        <dbReference type="ARBA" id="ARBA00010617"/>
    </source>
</evidence>
<dbReference type="OrthoDB" id="44260at2759"/>
<dbReference type="InterPro" id="IPR017972">
    <property type="entry name" value="Cyt_P450_CS"/>
</dbReference>
<organism evidence="10 11">
    <name type="scientific">Pseudo-nitzschia multistriata</name>
    <dbReference type="NCBI Taxonomy" id="183589"/>
    <lineage>
        <taxon>Eukaryota</taxon>
        <taxon>Sar</taxon>
        <taxon>Stramenopiles</taxon>
        <taxon>Ochrophyta</taxon>
        <taxon>Bacillariophyta</taxon>
        <taxon>Bacillariophyceae</taxon>
        <taxon>Bacillariophycidae</taxon>
        <taxon>Bacillariales</taxon>
        <taxon>Bacillariaceae</taxon>
        <taxon>Pseudo-nitzschia</taxon>
    </lineage>
</organism>
<evidence type="ECO:0000256" key="5">
    <source>
        <dbReference type="ARBA" id="ARBA00023004"/>
    </source>
</evidence>
<sequence length="563" mass="64272">MTSENSIPLIQPIPILLGGLTALACVFVGTWWLYRKKTDRRTSTTRNDDDDDDDTCEYPPTPGDRHWLWGHALSLQPSLLGLPDNISHDVLFLAWMKKLKSKTVMFDLPIGRMIVVGDAAVAKHVLQSKTKSAFPKSPSYKSVHPVVGSTSIVVLEGKEWQTQRRLYNPGFSPDYLKSTVSIIAQKCDRFLTACDEEDIDKDLPTNLLDRSVDLTSDVIAQVAFGEDWGYFSGDEGTNEDKNTNIQMRKDGLETLINFRELTLYIGKNQKQFFQRMFNVLRMYRSWRLSVSIDRAFERLVRRRLDSVRRSGNIQPTNQKDILSLTLSSFLQESKNNSFSISSDHIKSMTHQLKTFYFAGHDTTATTISWAFWLLAQHPEKMEKARQEVRDIIGLEWTENVIKNGKNLEHNLTYEKLQQCQYLECIARESLRLYPPAATTRYAIDPDSRFGNLQLGASMIHLNVYAIQRDPDVWGPDANDFVPERFLGDEGRNLISSHSYLPFSKGSRDCIGKYFALLEAKIAIAALVTRYDGVPLDKENEVYMARITSLPENGCKMKLSRRVL</sequence>
<dbReference type="Gene3D" id="1.10.630.10">
    <property type="entry name" value="Cytochrome P450"/>
    <property type="match status" value="1"/>
</dbReference>
<dbReference type="InterPro" id="IPR036396">
    <property type="entry name" value="Cyt_P450_sf"/>
</dbReference>
<accession>A0A448Z9J9</accession>
<keyword evidence="5 7" id="KW-0408">Iron</keyword>
<dbReference type="GO" id="GO:0020037">
    <property type="term" value="F:heme binding"/>
    <property type="evidence" value="ECO:0007669"/>
    <property type="project" value="InterPro"/>
</dbReference>
<dbReference type="PANTHER" id="PTHR24291:SF50">
    <property type="entry name" value="BIFUNCTIONAL ALBAFLAVENONE MONOOXYGENASE_TERPENE SYNTHASE"/>
    <property type="match status" value="1"/>
</dbReference>